<evidence type="ECO:0000313" key="3">
    <source>
        <dbReference type="Proteomes" id="UP000306740"/>
    </source>
</evidence>
<evidence type="ECO:0000313" key="1">
    <source>
        <dbReference type="EMBL" id="TNC34802.1"/>
    </source>
</evidence>
<gene>
    <name evidence="2" type="ORF">FHE65_20255</name>
    <name evidence="1" type="ORF">FHE65_27485</name>
</gene>
<sequence>MVESGARLPLVHVITHDGSASAHGAFERVSALTEETVLVFRDVAPPPEGVGFVAAESPMPALTVDSILRTARATGAAYVTIPASLFSAERVLISTIDAIARLATPTWPAVSVQVLRGASPLAVRKVLVVASHGQSSGALLLVATLAAVLSGASLTKLVVGGDAEERVRTSVRGADADLAATLRERYALPVAYLRLPPRVDSLSLERAVASIEADLVVTGMGKMTPGLSYRDLSRDGRRRLLAGPLRVEHVVLRSTRADAMIVIDGARLRRRPLREGITTVGLGEFFVGDLDRFDEVVQQQRQARNQAAEFGSS</sequence>
<reference evidence="2 3" key="1">
    <citation type="submission" date="2019-05" db="EMBL/GenBank/DDBJ databases">
        <title>Mumia sp. nov., isolated from the intestinal contents of plateau pika (Ochotona curzoniae) in the Qinghai-Tibet plateau of China.</title>
        <authorList>
            <person name="Tian Z."/>
        </authorList>
    </citation>
    <scope>NUCLEOTIDE SEQUENCE [LARGE SCALE GENOMIC DNA]</scope>
    <source>
        <strain evidence="3">527</strain>
        <strain evidence="2">Z527</strain>
    </source>
</reference>
<proteinExistence type="predicted"/>
<dbReference type="EMBL" id="VDFR01000152">
    <property type="protein sequence ID" value="TNC34802.1"/>
    <property type="molecule type" value="Genomic_DNA"/>
</dbReference>
<comment type="caution">
    <text evidence="2">The sequence shown here is derived from an EMBL/GenBank/DDBJ whole genome shotgun (WGS) entry which is preliminary data.</text>
</comment>
<organism evidence="2 3">
    <name type="scientific">Mumia zhuanghuii</name>
    <dbReference type="NCBI Taxonomy" id="2585211"/>
    <lineage>
        <taxon>Bacteria</taxon>
        <taxon>Bacillati</taxon>
        <taxon>Actinomycetota</taxon>
        <taxon>Actinomycetes</taxon>
        <taxon>Propionibacteriales</taxon>
        <taxon>Nocardioidaceae</taxon>
        <taxon>Mumia</taxon>
    </lineage>
</organism>
<protein>
    <submittedName>
        <fullName evidence="2">Uncharacterized protein</fullName>
    </submittedName>
</protein>
<accession>A0A5C4MKN1</accession>
<dbReference type="AlphaFoldDB" id="A0A5C4MKN1"/>
<dbReference type="EMBL" id="VDFR01000091">
    <property type="protein sequence ID" value="TNC42827.1"/>
    <property type="molecule type" value="Genomic_DNA"/>
</dbReference>
<evidence type="ECO:0000313" key="2">
    <source>
        <dbReference type="EMBL" id="TNC42827.1"/>
    </source>
</evidence>
<dbReference type="OrthoDB" id="9829681at2"/>
<name>A0A5C4MKN1_9ACTN</name>
<dbReference type="RefSeq" id="WP_139106502.1">
    <property type="nucleotide sequence ID" value="NZ_VDFR01000091.1"/>
</dbReference>
<dbReference type="Proteomes" id="UP000306740">
    <property type="component" value="Unassembled WGS sequence"/>
</dbReference>